<dbReference type="Gene3D" id="1.25.40.10">
    <property type="entry name" value="Tetratricopeptide repeat domain"/>
    <property type="match status" value="2"/>
</dbReference>
<dbReference type="InterPro" id="IPR051939">
    <property type="entry name" value="Glycosyltr_41/O-GlcNAc_trsf"/>
</dbReference>
<evidence type="ECO:0000256" key="8">
    <source>
        <dbReference type="PROSITE-ProRule" id="PRU00339"/>
    </source>
</evidence>
<dbReference type="Pfam" id="PF13432">
    <property type="entry name" value="TPR_16"/>
    <property type="match status" value="3"/>
</dbReference>
<dbReference type="PANTHER" id="PTHR44835:SF1">
    <property type="entry name" value="PROTEIN O-GLCNAC TRANSFERASE"/>
    <property type="match status" value="1"/>
</dbReference>
<feature type="domain" description="O-GlcNAc transferase C-terminal" evidence="9">
    <location>
        <begin position="556"/>
        <end position="730"/>
    </location>
</feature>
<dbReference type="EC" id="2.4.1.255" evidence="3"/>
<keyword evidence="7 8" id="KW-0802">TPR repeat</keyword>
<dbReference type="EMBL" id="JAQQDB010000015">
    <property type="protein sequence ID" value="MFM0519283.1"/>
    <property type="molecule type" value="Genomic_DNA"/>
</dbReference>
<sequence>MNSHLSLAEAVALASPSEQDIVVALKTALQHQQNGEHGEAERLYLGILAAMPGQPDANFHLGTLYVQTGSPSRALPHFEASIGAIPQNGQYWFAYVNALIEDKQVSAAWIAFEIGQKHGLEGPLADHLIRRMTGAVEVSFVPAAAPTPAPVVDTKVRKVGATGIRRPSTREINHFSALFNKGQFGDAAKAASTMTQRYPQDGSAWRCLGVALNRDGRHGESVAPLKSSIELEPGDIQTRVLLADTLVVLGQHGAAESECRTILESAPDRAEAYRIMGIALGGLGRFHDAVASCRRAIELAPSSSGNHGTLGMLMLEAGMMSEAAEHLRRAVEVNPGDAASHSNLLFCLVHQTDIDQGALLAEHRNFAHHHEASIPKLQLKRQIDRSPGRILRVGFVSGDLFTHAVASYVLPVLKSMADDSSIQTYIYYNHTVEDATTQRFRACTSHWRQVSRMSDEQLARTIQTDGIDILVDLSGHTGRNRLLSFVRKPAPIQASWIGYPATTGLSTVDYYLADRFFAPLELVSGQLTEKIVHLPAIGPFIPAENSPPVNLLPALHNGYVTFGSFNRINKLRPDVIALWAKVMHAVPNSRMLIGAMRREGDQSDEARVTKWFADAGISQYRLAFRQRSSVSVYLQQHHQVDMCLDAFPYSASTTTLNALWMGVPTLTMVGDSLVSRASTAWTAHVGLDRFVARDQDDFVRLAVSTVGELATLNEIRLGLRDRCRQSAVFQPDVVAEGVSRAFRTMWQRWCDGLPAAHIDATGSPIDG</sequence>
<dbReference type="InterPro" id="IPR011990">
    <property type="entry name" value="TPR-like_helical_dom_sf"/>
</dbReference>
<dbReference type="PANTHER" id="PTHR44835">
    <property type="entry name" value="UDP-N-ACETYLGLUCOSAMINE--PEPTIDE N-ACETYLGLUCOSAMINYLTRANSFERASE SPINDLY-RELATED"/>
    <property type="match status" value="1"/>
</dbReference>
<feature type="repeat" description="TPR" evidence="8">
    <location>
        <begin position="304"/>
        <end position="337"/>
    </location>
</feature>
<reference evidence="10 11" key="1">
    <citation type="journal article" date="2024" name="Chem. Sci.">
        <title>Discovery of megapolipeptins by genome mining of a Burkholderiales bacteria collection.</title>
        <authorList>
            <person name="Paulo B.S."/>
            <person name="Recchia M.J.J."/>
            <person name="Lee S."/>
            <person name="Fergusson C.H."/>
            <person name="Romanowski S.B."/>
            <person name="Hernandez A."/>
            <person name="Krull N."/>
            <person name="Liu D.Y."/>
            <person name="Cavanagh H."/>
            <person name="Bos A."/>
            <person name="Gray C.A."/>
            <person name="Murphy B.T."/>
            <person name="Linington R.G."/>
            <person name="Eustaquio A.S."/>
        </authorList>
    </citation>
    <scope>NUCLEOTIDE SEQUENCE [LARGE SCALE GENOMIC DNA]</scope>
    <source>
        <strain evidence="10 11">RL17-374-BIF-D</strain>
    </source>
</reference>
<dbReference type="Proteomes" id="UP001629462">
    <property type="component" value="Unassembled WGS sequence"/>
</dbReference>
<dbReference type="SMART" id="SM00028">
    <property type="entry name" value="TPR"/>
    <property type="match status" value="5"/>
</dbReference>
<dbReference type="InterPro" id="IPR029489">
    <property type="entry name" value="OGT/SEC/SPY_C"/>
</dbReference>
<dbReference type="Gene3D" id="3.40.50.2000">
    <property type="entry name" value="Glycogen Phosphorylase B"/>
    <property type="match status" value="1"/>
</dbReference>
<dbReference type="RefSeq" id="WP_408161980.1">
    <property type="nucleotide sequence ID" value="NZ_JAQQDB010000015.1"/>
</dbReference>
<gene>
    <name evidence="10" type="ORF">PQR08_17810</name>
</gene>
<evidence type="ECO:0000256" key="5">
    <source>
        <dbReference type="ARBA" id="ARBA00022679"/>
    </source>
</evidence>
<feature type="repeat" description="TPR" evidence="8">
    <location>
        <begin position="270"/>
        <end position="303"/>
    </location>
</feature>
<keyword evidence="11" id="KW-1185">Reference proteome</keyword>
<evidence type="ECO:0000313" key="10">
    <source>
        <dbReference type="EMBL" id="MFM0519283.1"/>
    </source>
</evidence>
<organism evidence="10 11">
    <name type="scientific">Caballeronia jiangsuensis</name>
    <dbReference type="NCBI Taxonomy" id="1458357"/>
    <lineage>
        <taxon>Bacteria</taxon>
        <taxon>Pseudomonadati</taxon>
        <taxon>Pseudomonadota</taxon>
        <taxon>Betaproteobacteria</taxon>
        <taxon>Burkholderiales</taxon>
        <taxon>Burkholderiaceae</taxon>
        <taxon>Caballeronia</taxon>
    </lineage>
</organism>
<evidence type="ECO:0000256" key="4">
    <source>
        <dbReference type="ARBA" id="ARBA00022676"/>
    </source>
</evidence>
<keyword evidence="6" id="KW-0677">Repeat</keyword>
<evidence type="ECO:0000259" key="9">
    <source>
        <dbReference type="Pfam" id="PF13844"/>
    </source>
</evidence>
<comment type="similarity">
    <text evidence="2">Belongs to the glycosyltransferase 41 family. O-GlcNAc transferase subfamily.</text>
</comment>
<dbReference type="Gene3D" id="3.40.50.11380">
    <property type="match status" value="1"/>
</dbReference>
<feature type="domain" description="O-GlcNAc transferase C-terminal" evidence="9">
    <location>
        <begin position="341"/>
        <end position="536"/>
    </location>
</feature>
<evidence type="ECO:0000256" key="1">
    <source>
        <dbReference type="ARBA" id="ARBA00004922"/>
    </source>
</evidence>
<evidence type="ECO:0000313" key="11">
    <source>
        <dbReference type="Proteomes" id="UP001629462"/>
    </source>
</evidence>
<evidence type="ECO:0000256" key="6">
    <source>
        <dbReference type="ARBA" id="ARBA00022737"/>
    </source>
</evidence>
<comment type="pathway">
    <text evidence="1">Protein modification; protein glycosylation.</text>
</comment>
<evidence type="ECO:0000256" key="7">
    <source>
        <dbReference type="ARBA" id="ARBA00022803"/>
    </source>
</evidence>
<dbReference type="PROSITE" id="PS50005">
    <property type="entry name" value="TPR"/>
    <property type="match status" value="3"/>
</dbReference>
<accession>A0ABW9CLF4</accession>
<dbReference type="InterPro" id="IPR019734">
    <property type="entry name" value="TPR_rpt"/>
</dbReference>
<dbReference type="Pfam" id="PF13844">
    <property type="entry name" value="Glyco_transf_41"/>
    <property type="match status" value="2"/>
</dbReference>
<comment type="caution">
    <text evidence="10">The sequence shown here is derived from an EMBL/GenBank/DDBJ whole genome shotgun (WGS) entry which is preliminary data.</text>
</comment>
<name>A0ABW9CLF4_9BURK</name>
<keyword evidence="4" id="KW-0328">Glycosyltransferase</keyword>
<feature type="repeat" description="TPR" evidence="8">
    <location>
        <begin position="55"/>
        <end position="88"/>
    </location>
</feature>
<dbReference type="SUPFAM" id="SSF48452">
    <property type="entry name" value="TPR-like"/>
    <property type="match status" value="3"/>
</dbReference>
<evidence type="ECO:0000256" key="2">
    <source>
        <dbReference type="ARBA" id="ARBA00005386"/>
    </source>
</evidence>
<evidence type="ECO:0000256" key="3">
    <source>
        <dbReference type="ARBA" id="ARBA00011970"/>
    </source>
</evidence>
<proteinExistence type="inferred from homology"/>
<protein>
    <recommendedName>
        <fullName evidence="3">protein O-GlcNAc transferase</fullName>
        <ecNumber evidence="3">2.4.1.255</ecNumber>
    </recommendedName>
</protein>
<keyword evidence="5" id="KW-0808">Transferase</keyword>